<sequence>MHTISDNGSEAPQPPEHPDLRAYGSRKIEIETPITTDPITDNYLEACKGSVRPHFRNLEPLREQQTEIDHTILLDLLRHHRQLKWSIDVLASDQVPEEETRRRAIAAAKQSTAVLEKGLIQVLDWNPLISGPTASSARKAQQVFDVPELAETILAYLSAKYLFSAMKINHALASTIIASPKLQTKLGLRPEYSCYWRTNFGYDTESKWGSSKGFSGLRCTVDDESRWTEDPEQPLDKATIIATVGYDAPAFASKKLPVVGSRGHILPTAPQRCAFGAMDPPEIVDDYLDAVQGAQRTPLLDILKQHVRLEQSLLTLVQTQSAAGASMADSAKTALTQAQRATNIIRASLVDQLSWDPLRTAPSVNSGRLAMKVFCIPELLELILLHLPARELLQVYRANTVFAAGIASSPRVQMKLGLRPDGNSFWRSDFDTAEDSANVSTAAERLSSIFRCSLVDDEDARSRAVRDERVTVSAQFSCQPIYHRGRGASYMEEPEPLPEVGERARAMLICQPPITDMLILPTCCDPTIRADRVPMLSMLQNSAGLTVDDLLDATTQVKEDHRLCAYAPLLHHDWDTGEVDVHVRFEGNVRLRPDDPRLLSAPATTEGDEDDQSGESENSGDRDDDDVGEMMDSEDGVIPSTNGRKLFILKGYMEEKRRGKSSSAPARYSAPAKNDQQLKRRGGFQTSRTPRRHGVTEASLTSSFAKSSRKGGQTGFSIVTSLVPVFVALRGGVMGPRVADHPICEVRSGQRR</sequence>
<accession>A0AAV9JKT6</accession>
<dbReference type="Proteomes" id="UP001324427">
    <property type="component" value="Unassembled WGS sequence"/>
</dbReference>
<gene>
    <name evidence="2" type="ORF">LTR36_002559</name>
</gene>
<feature type="region of interest" description="Disordered" evidence="1">
    <location>
        <begin position="592"/>
        <end position="641"/>
    </location>
</feature>
<reference evidence="2 3" key="1">
    <citation type="submission" date="2021-11" db="EMBL/GenBank/DDBJ databases">
        <title>Black yeast isolated from Biological Soil Crust.</title>
        <authorList>
            <person name="Kurbessoian T."/>
        </authorList>
    </citation>
    <scope>NUCLEOTIDE SEQUENCE [LARGE SCALE GENOMIC DNA]</scope>
    <source>
        <strain evidence="2 3">CCFEE 5522</strain>
    </source>
</reference>
<feature type="region of interest" description="Disordered" evidence="1">
    <location>
        <begin position="1"/>
        <end position="24"/>
    </location>
</feature>
<feature type="compositionally biased region" description="Low complexity" evidence="1">
    <location>
        <begin position="661"/>
        <end position="672"/>
    </location>
</feature>
<evidence type="ECO:0000313" key="2">
    <source>
        <dbReference type="EMBL" id="KAK4545607.1"/>
    </source>
</evidence>
<feature type="compositionally biased region" description="Polar residues" evidence="1">
    <location>
        <begin position="1"/>
        <end position="10"/>
    </location>
</feature>
<protein>
    <recommendedName>
        <fullName evidence="4">F-box domain-containing protein</fullName>
    </recommendedName>
</protein>
<proteinExistence type="predicted"/>
<evidence type="ECO:0000313" key="3">
    <source>
        <dbReference type="Proteomes" id="UP001324427"/>
    </source>
</evidence>
<name>A0AAV9JKT6_9PEZI</name>
<dbReference type="AlphaFoldDB" id="A0AAV9JKT6"/>
<feature type="region of interest" description="Disordered" evidence="1">
    <location>
        <begin position="657"/>
        <end position="712"/>
    </location>
</feature>
<dbReference type="EMBL" id="JAVFHQ010000018">
    <property type="protein sequence ID" value="KAK4545607.1"/>
    <property type="molecule type" value="Genomic_DNA"/>
</dbReference>
<evidence type="ECO:0008006" key="4">
    <source>
        <dbReference type="Google" id="ProtNLM"/>
    </source>
</evidence>
<evidence type="ECO:0000256" key="1">
    <source>
        <dbReference type="SAM" id="MobiDB-lite"/>
    </source>
</evidence>
<feature type="compositionally biased region" description="Acidic residues" evidence="1">
    <location>
        <begin position="622"/>
        <end position="635"/>
    </location>
</feature>
<comment type="caution">
    <text evidence="2">The sequence shown here is derived from an EMBL/GenBank/DDBJ whole genome shotgun (WGS) entry which is preliminary data.</text>
</comment>
<organism evidence="2 3">
    <name type="scientific">Oleoguttula mirabilis</name>
    <dbReference type="NCBI Taxonomy" id="1507867"/>
    <lineage>
        <taxon>Eukaryota</taxon>
        <taxon>Fungi</taxon>
        <taxon>Dikarya</taxon>
        <taxon>Ascomycota</taxon>
        <taxon>Pezizomycotina</taxon>
        <taxon>Dothideomycetes</taxon>
        <taxon>Dothideomycetidae</taxon>
        <taxon>Mycosphaerellales</taxon>
        <taxon>Teratosphaeriaceae</taxon>
        <taxon>Oleoguttula</taxon>
    </lineage>
</organism>
<keyword evidence="3" id="KW-1185">Reference proteome</keyword>